<protein>
    <submittedName>
        <fullName evidence="1">DUF2911 domain-containing protein</fullName>
    </submittedName>
</protein>
<dbReference type="Pfam" id="PF11138">
    <property type="entry name" value="DUF2911"/>
    <property type="match status" value="1"/>
</dbReference>
<dbReference type="Proteomes" id="UP000662783">
    <property type="component" value="Chromosome"/>
</dbReference>
<dbReference type="RefSeq" id="WP_205722467.1">
    <property type="nucleotide sequence ID" value="NZ_CP070608.1"/>
</dbReference>
<reference evidence="1" key="1">
    <citation type="submission" date="2021-02" db="EMBL/GenBank/DDBJ databases">
        <title>Fulvivirga sp. S481 isolated from sea water.</title>
        <authorList>
            <person name="Bae S.S."/>
            <person name="Baek K."/>
        </authorList>
    </citation>
    <scope>NUCLEOTIDE SEQUENCE</scope>
    <source>
        <strain evidence="1">S481</strain>
    </source>
</reference>
<dbReference type="KEGG" id="fuv:JR347_02430"/>
<keyword evidence="2" id="KW-1185">Reference proteome</keyword>
<dbReference type="EMBL" id="CP070608">
    <property type="protein sequence ID" value="QSE97959.1"/>
    <property type="molecule type" value="Genomic_DNA"/>
</dbReference>
<accession>A0A975A119</accession>
<organism evidence="1 2">
    <name type="scientific">Fulvivirga lutea</name>
    <dbReference type="NCBI Taxonomy" id="2810512"/>
    <lineage>
        <taxon>Bacteria</taxon>
        <taxon>Pseudomonadati</taxon>
        <taxon>Bacteroidota</taxon>
        <taxon>Cytophagia</taxon>
        <taxon>Cytophagales</taxon>
        <taxon>Fulvivirgaceae</taxon>
        <taxon>Fulvivirga</taxon>
    </lineage>
</organism>
<dbReference type="InterPro" id="IPR021314">
    <property type="entry name" value="DUF2911"/>
</dbReference>
<proteinExistence type="predicted"/>
<gene>
    <name evidence="1" type="ORF">JR347_02430</name>
</gene>
<evidence type="ECO:0000313" key="2">
    <source>
        <dbReference type="Proteomes" id="UP000662783"/>
    </source>
</evidence>
<name>A0A975A119_9BACT</name>
<dbReference type="AlphaFoldDB" id="A0A975A119"/>
<sequence>MKKLIVVAGVLIAVVAAAFIGMRIYTKSFSPEGNAVYSQDSINIEVSYGRPYKKNRQIFGGLVPYGEVWRTGANEPTTFTTNVDLMIGSEKLPKGTYSLFTIPEKDSWNIIFNSNIPGWGVNFSGEAAREPSTDVVNVEVSAISTKSTFEQFTIDFEQMHNEIDMILMWDQTLVVVPMHEAN</sequence>
<evidence type="ECO:0000313" key="1">
    <source>
        <dbReference type="EMBL" id="QSE97959.1"/>
    </source>
</evidence>